<sequence>MGTSAAIPGRRAARRAANSSAMELAARWGHVARGLLYLLIGLLALQLAFDGGGEQADNGGALRELAERPFGGAVIWGVGVGLACMAVWRLSEAAFGASGPDGHRASRRGLSGARSVFYAVSAFSVLSFAAGAGSGGSTDEQSRDATAEALGLPLGRWLVGGVGLAVLAAGVWIAGRALLRTYHEHLALGRMSRATRRAVDVLGVAGGVARGALFAGLGVFAARAAWDFDPDEAKGMDDTLRSFAETPAGPWLLVAIAVGLVLFGLFSLAMARWRRV</sequence>
<name>A0A5N6AL63_9ACTN</name>
<feature type="domain" description="DUF1206" evidence="2">
    <location>
        <begin position="29"/>
        <end position="95"/>
    </location>
</feature>
<feature type="transmembrane region" description="Helical" evidence="1">
    <location>
        <begin position="69"/>
        <end position="88"/>
    </location>
</feature>
<feature type="transmembrane region" description="Helical" evidence="1">
    <location>
        <begin position="199"/>
        <end position="226"/>
    </location>
</feature>
<gene>
    <name evidence="3" type="ORF">FH607_006175</name>
</gene>
<dbReference type="RefSeq" id="WP_139666579.1">
    <property type="nucleotide sequence ID" value="NZ_VDLY02000003.1"/>
</dbReference>
<feature type="transmembrane region" description="Helical" evidence="1">
    <location>
        <begin position="31"/>
        <end position="49"/>
    </location>
</feature>
<feature type="domain" description="DUF1206" evidence="2">
    <location>
        <begin position="205"/>
        <end position="274"/>
    </location>
</feature>
<keyword evidence="4" id="KW-1185">Reference proteome</keyword>
<feature type="transmembrane region" description="Helical" evidence="1">
    <location>
        <begin position="251"/>
        <end position="271"/>
    </location>
</feature>
<dbReference type="Proteomes" id="UP000314251">
    <property type="component" value="Unassembled WGS sequence"/>
</dbReference>
<keyword evidence="1" id="KW-0472">Membrane</keyword>
<feature type="domain" description="DUF1206" evidence="2">
    <location>
        <begin position="113"/>
        <end position="179"/>
    </location>
</feature>
<comment type="caution">
    <text evidence="3">The sequence shown here is derived from an EMBL/GenBank/DDBJ whole genome shotgun (WGS) entry which is preliminary data.</text>
</comment>
<protein>
    <submittedName>
        <fullName evidence="3">DUF1206 domain-containing protein</fullName>
    </submittedName>
</protein>
<keyword evidence="1" id="KW-1133">Transmembrane helix</keyword>
<organism evidence="3 4">
    <name type="scientific">Streptomyces mimosae</name>
    <dbReference type="NCBI Taxonomy" id="2586635"/>
    <lineage>
        <taxon>Bacteria</taxon>
        <taxon>Bacillati</taxon>
        <taxon>Actinomycetota</taxon>
        <taxon>Actinomycetes</taxon>
        <taxon>Kitasatosporales</taxon>
        <taxon>Streptomycetaceae</taxon>
        <taxon>Streptomyces</taxon>
    </lineage>
</organism>
<accession>A0A5N6AL63</accession>
<feature type="transmembrane region" description="Helical" evidence="1">
    <location>
        <begin position="116"/>
        <end position="137"/>
    </location>
</feature>
<proteinExistence type="predicted"/>
<dbReference type="Pfam" id="PF06724">
    <property type="entry name" value="DUF1206"/>
    <property type="match status" value="3"/>
</dbReference>
<dbReference type="AlphaFoldDB" id="A0A5N6AL63"/>
<reference evidence="3" key="1">
    <citation type="submission" date="2019-10" db="EMBL/GenBank/DDBJ databases">
        <title>Nonomuraea sp. nov., isolated from Phyllanthus amarus.</title>
        <authorList>
            <person name="Klykleung N."/>
            <person name="Tanasupawat S."/>
        </authorList>
    </citation>
    <scope>NUCLEOTIDE SEQUENCE [LARGE SCALE GENOMIC DNA]</scope>
    <source>
        <strain evidence="3">3MP-10</strain>
    </source>
</reference>
<evidence type="ECO:0000256" key="1">
    <source>
        <dbReference type="SAM" id="Phobius"/>
    </source>
</evidence>
<evidence type="ECO:0000259" key="2">
    <source>
        <dbReference type="Pfam" id="PF06724"/>
    </source>
</evidence>
<evidence type="ECO:0000313" key="3">
    <source>
        <dbReference type="EMBL" id="KAB8168806.1"/>
    </source>
</evidence>
<feature type="transmembrane region" description="Helical" evidence="1">
    <location>
        <begin position="157"/>
        <end position="179"/>
    </location>
</feature>
<evidence type="ECO:0000313" key="4">
    <source>
        <dbReference type="Proteomes" id="UP000314251"/>
    </source>
</evidence>
<dbReference type="EMBL" id="VDLY02000003">
    <property type="protein sequence ID" value="KAB8168806.1"/>
    <property type="molecule type" value="Genomic_DNA"/>
</dbReference>
<dbReference type="InterPro" id="IPR009597">
    <property type="entry name" value="DUF1206"/>
</dbReference>
<dbReference type="OrthoDB" id="4552598at2"/>
<keyword evidence="1" id="KW-0812">Transmembrane</keyword>